<evidence type="ECO:0000313" key="8">
    <source>
        <dbReference type="Proteomes" id="UP001321014"/>
    </source>
</evidence>
<proteinExistence type="inferred from homology"/>
<dbReference type="Pfam" id="PF22022">
    <property type="entry name" value="Phage_int_M"/>
    <property type="match status" value="1"/>
</dbReference>
<feature type="domain" description="Tyr recombinase" evidence="6">
    <location>
        <begin position="225"/>
        <end position="391"/>
    </location>
</feature>
<keyword evidence="8" id="KW-1185">Reference proteome</keyword>
<evidence type="ECO:0000256" key="1">
    <source>
        <dbReference type="ARBA" id="ARBA00008857"/>
    </source>
</evidence>
<dbReference type="Pfam" id="PF13356">
    <property type="entry name" value="Arm-DNA-bind_3"/>
    <property type="match status" value="1"/>
</dbReference>
<reference evidence="7 8" key="1">
    <citation type="submission" date="2022-10" db="EMBL/GenBank/DDBJ databases">
        <title>Ruegeria sp. nov., isolated from ocean surface water.</title>
        <authorList>
            <person name="He W."/>
            <person name="Wang L."/>
            <person name="Zhang D.-F."/>
        </authorList>
    </citation>
    <scope>NUCLEOTIDE SEQUENCE [LARGE SCALE GENOMIC DNA]</scope>
    <source>
        <strain evidence="7 8">WL0004</strain>
    </source>
</reference>
<evidence type="ECO:0000259" key="6">
    <source>
        <dbReference type="PROSITE" id="PS51898"/>
    </source>
</evidence>
<keyword evidence="2" id="KW-0229">DNA integration</keyword>
<dbReference type="CDD" id="cd00801">
    <property type="entry name" value="INT_P4_C"/>
    <property type="match status" value="1"/>
</dbReference>
<dbReference type="Gene3D" id="3.30.160.390">
    <property type="entry name" value="Integrase, DNA-binding domain"/>
    <property type="match status" value="1"/>
</dbReference>
<dbReference type="InterPro" id="IPR038488">
    <property type="entry name" value="Integrase_DNA-bd_sf"/>
</dbReference>
<dbReference type="InterPro" id="IPR053876">
    <property type="entry name" value="Phage_int_M"/>
</dbReference>
<accession>A0ABT2WTC7</accession>
<dbReference type="SUPFAM" id="SSF56349">
    <property type="entry name" value="DNA breaking-rejoining enzymes"/>
    <property type="match status" value="1"/>
</dbReference>
<dbReference type="PANTHER" id="PTHR30629:SF2">
    <property type="entry name" value="PROPHAGE INTEGRASE INTS-RELATED"/>
    <property type="match status" value="1"/>
</dbReference>
<evidence type="ECO:0000313" key="7">
    <source>
        <dbReference type="EMBL" id="MCU9839164.1"/>
    </source>
</evidence>
<keyword evidence="3 7" id="KW-0238">DNA-binding</keyword>
<dbReference type="GO" id="GO:0003677">
    <property type="term" value="F:DNA binding"/>
    <property type="evidence" value="ECO:0007669"/>
    <property type="project" value="UniProtKB-KW"/>
</dbReference>
<protein>
    <submittedName>
        <fullName evidence="7">Integrase arm-type DNA-binding domain-containing protein</fullName>
    </submittedName>
</protein>
<dbReference type="InterPro" id="IPR010998">
    <property type="entry name" value="Integrase_recombinase_N"/>
</dbReference>
<evidence type="ECO:0000256" key="3">
    <source>
        <dbReference type="ARBA" id="ARBA00023125"/>
    </source>
</evidence>
<comment type="similarity">
    <text evidence="1">Belongs to the 'phage' integrase family.</text>
</comment>
<name>A0ABT2WTC7_9RHOB</name>
<evidence type="ECO:0000256" key="5">
    <source>
        <dbReference type="SAM" id="MobiDB-lite"/>
    </source>
</evidence>
<comment type="caution">
    <text evidence="7">The sequence shown here is derived from an EMBL/GenBank/DDBJ whole genome shotgun (WGS) entry which is preliminary data.</text>
</comment>
<dbReference type="Gene3D" id="1.10.443.10">
    <property type="entry name" value="Intergrase catalytic core"/>
    <property type="match status" value="1"/>
</dbReference>
<dbReference type="EMBL" id="JAOVQN010000016">
    <property type="protein sequence ID" value="MCU9839164.1"/>
    <property type="molecule type" value="Genomic_DNA"/>
</dbReference>
<dbReference type="Proteomes" id="UP001321014">
    <property type="component" value="Unassembled WGS sequence"/>
</dbReference>
<dbReference type="InterPro" id="IPR002104">
    <property type="entry name" value="Integrase_catalytic"/>
</dbReference>
<dbReference type="Gene3D" id="1.10.150.130">
    <property type="match status" value="1"/>
</dbReference>
<keyword evidence="4" id="KW-0233">DNA recombination</keyword>
<dbReference type="InterPro" id="IPR025166">
    <property type="entry name" value="Integrase_DNA_bind_dom"/>
</dbReference>
<dbReference type="InterPro" id="IPR050808">
    <property type="entry name" value="Phage_Integrase"/>
</dbReference>
<feature type="region of interest" description="Disordered" evidence="5">
    <location>
        <begin position="397"/>
        <end position="421"/>
    </location>
</feature>
<sequence>MIYNLLYAIFTQDSPILIRFERGASVGQNVGKLTAQTIKGLGDGTHQDGSGLFLKIRGKSKTWTYRYQLEGRRRDMVLGKYPDMSLKEARMARNDAYRAKENGVDPIDARSSHREIATVSEMVSEAFNAIRGDLKRGGKAGRWMSPMNTHIIPKLGDKDVTSITGADIHATLAPIWRTKTSAAEKALQRLGIVLRHAAAKYPGQIDMSATVNARTLLGSQAHRVEHIPAMPWADVPAFYARLGTTGAGLALRMLILTAARSTPVRLATVDQFDADVWTVPGENMKSGDPFRIPLSSEAQRIVTHAAPLARGGYLFVGHRGKPLSDMSMTQVMKRAGLPYRPHGFRSSFRDWCADHGEDWNLAEVALDHRVGGKVQRSYQRSDLLDRRRPLMERWGAWVAGEQSPHQHRNRQPTDQRTADDL</sequence>
<evidence type="ECO:0000256" key="2">
    <source>
        <dbReference type="ARBA" id="ARBA00022908"/>
    </source>
</evidence>
<feature type="compositionally biased region" description="Basic and acidic residues" evidence="5">
    <location>
        <begin position="411"/>
        <end position="421"/>
    </location>
</feature>
<evidence type="ECO:0000256" key="4">
    <source>
        <dbReference type="ARBA" id="ARBA00023172"/>
    </source>
</evidence>
<dbReference type="InterPro" id="IPR013762">
    <property type="entry name" value="Integrase-like_cat_sf"/>
</dbReference>
<organism evidence="7 8">
    <name type="scientific">Ruegeria marisflavi</name>
    <dbReference type="NCBI Taxonomy" id="2984152"/>
    <lineage>
        <taxon>Bacteria</taxon>
        <taxon>Pseudomonadati</taxon>
        <taxon>Pseudomonadota</taxon>
        <taxon>Alphaproteobacteria</taxon>
        <taxon>Rhodobacterales</taxon>
        <taxon>Roseobacteraceae</taxon>
        <taxon>Ruegeria</taxon>
    </lineage>
</organism>
<dbReference type="Pfam" id="PF00589">
    <property type="entry name" value="Phage_integrase"/>
    <property type="match status" value="1"/>
</dbReference>
<dbReference type="PROSITE" id="PS51898">
    <property type="entry name" value="TYR_RECOMBINASE"/>
    <property type="match status" value="1"/>
</dbReference>
<gene>
    <name evidence="7" type="ORF">OEZ49_15415</name>
</gene>
<dbReference type="InterPro" id="IPR011010">
    <property type="entry name" value="DNA_brk_join_enz"/>
</dbReference>
<dbReference type="PANTHER" id="PTHR30629">
    <property type="entry name" value="PROPHAGE INTEGRASE"/>
    <property type="match status" value="1"/>
</dbReference>